<evidence type="ECO:0000259" key="2">
    <source>
        <dbReference type="Pfam" id="PF00535"/>
    </source>
</evidence>
<dbReference type="PANTHER" id="PTHR43179">
    <property type="entry name" value="RHAMNOSYLTRANSFERASE WBBL"/>
    <property type="match status" value="1"/>
</dbReference>
<dbReference type="KEGG" id="xau:Xaut_3807"/>
<feature type="compositionally biased region" description="Polar residues" evidence="1">
    <location>
        <begin position="1"/>
        <end position="15"/>
    </location>
</feature>
<evidence type="ECO:0000313" key="4">
    <source>
        <dbReference type="Proteomes" id="UP000002417"/>
    </source>
</evidence>
<accession>A7ILY9</accession>
<dbReference type="Pfam" id="PF00535">
    <property type="entry name" value="Glycos_transf_2"/>
    <property type="match status" value="1"/>
</dbReference>
<dbReference type="HOGENOM" id="CLU_465151_0_0_5"/>
<dbReference type="eggNOG" id="COG1216">
    <property type="taxonomic scope" value="Bacteria"/>
</dbReference>
<reference evidence="3 4" key="1">
    <citation type="submission" date="2007-07" db="EMBL/GenBank/DDBJ databases">
        <title>Complete sequence of chromosome of Xanthobacter autotrophicus Py2.</title>
        <authorList>
            <consortium name="US DOE Joint Genome Institute"/>
            <person name="Copeland A."/>
            <person name="Lucas S."/>
            <person name="Lapidus A."/>
            <person name="Barry K."/>
            <person name="Glavina del Rio T."/>
            <person name="Hammon N."/>
            <person name="Israni S."/>
            <person name="Dalin E."/>
            <person name="Tice H."/>
            <person name="Pitluck S."/>
            <person name="Sims D."/>
            <person name="Brettin T."/>
            <person name="Bruce D."/>
            <person name="Detter J.C."/>
            <person name="Han C."/>
            <person name="Tapia R."/>
            <person name="Brainard J."/>
            <person name="Schmutz J."/>
            <person name="Larimer F."/>
            <person name="Land M."/>
            <person name="Hauser L."/>
            <person name="Kyrpides N."/>
            <person name="Kim E."/>
            <person name="Ensigns S.A."/>
            <person name="Richardson P."/>
        </authorList>
    </citation>
    <scope>NUCLEOTIDE SEQUENCE [LARGE SCALE GENOMIC DNA]</scope>
    <source>
        <strain evidence="4">ATCC BAA-1158 / Py2</strain>
    </source>
</reference>
<gene>
    <name evidence="3" type="ordered locus">Xaut_3807</name>
</gene>
<dbReference type="SUPFAM" id="SSF53448">
    <property type="entry name" value="Nucleotide-diphospho-sugar transferases"/>
    <property type="match status" value="1"/>
</dbReference>
<name>A7ILY9_XANP2</name>
<protein>
    <submittedName>
        <fullName evidence="3">Glycosyl transferase family 2</fullName>
    </submittedName>
</protein>
<evidence type="ECO:0000313" key="3">
    <source>
        <dbReference type="EMBL" id="ABS69032.1"/>
    </source>
</evidence>
<organism evidence="3 4">
    <name type="scientific">Xanthobacter autotrophicus (strain ATCC BAA-1158 / Py2)</name>
    <dbReference type="NCBI Taxonomy" id="78245"/>
    <lineage>
        <taxon>Bacteria</taxon>
        <taxon>Pseudomonadati</taxon>
        <taxon>Pseudomonadota</taxon>
        <taxon>Alphaproteobacteria</taxon>
        <taxon>Hyphomicrobiales</taxon>
        <taxon>Xanthobacteraceae</taxon>
        <taxon>Xanthobacter</taxon>
    </lineage>
</organism>
<dbReference type="EMBL" id="CP000781">
    <property type="protein sequence ID" value="ABS69032.1"/>
    <property type="molecule type" value="Genomic_DNA"/>
</dbReference>
<sequence>MSWFTNRSRPQQAQGGSAAEPEPPEPHEVQEPAADPAPPAQAPEEKEVIWQRPVEGPVWPPVVQTDSAGTHRDGAGLDRLYFDGQILVLTGWTSGDATLGLYSEKEPLAPLLRVEVPRPDVATAYAFSSPVTGYLLLWRGPFPEGAKVHARAGGRKQKSVALQDFAAADLEPDLSRILREYAPARGVLFDALRDLPDLLRTVAWSATPSHRPGDPRGYIDILKTVPDAGGLCVGWSLGRADFFVVDDRGACLDLAGALRWNRPDIFEGFSADYGADCAEAGFLQALPPTARGGSVVRLLARAGDDLILLHERTSEPAPLDAVGYARWAFSLPVPPERMVERFAAHDGPLLQRLIARMRQHPRNQPLVRRIGPVAAEPEVSLLIPLFGRYDFVDHQLLEFADDAFIRERCEVLYIVDDPNIAQPVQSAMERWWQLYRVPLTVVWGGRNRGFSGANNLGLSVARGRQILFLNSDVIPTAPGWLDALSARLDDNPEYALLGTRLLFPSGGVQHDGMTFEYSPAYGVYLNQHPGKGLAAGPAPAGAILDQAAATGACLIGHRAELLELGGFCEDYLIGDFEDSHLCLTAEAAGRRVGVCPDIALTHLERQSLGLFGSGDFRVRVMLFNAWLHQERWREALDRHAMHGMAGERL</sequence>
<proteinExistence type="predicted"/>
<keyword evidence="4" id="KW-1185">Reference proteome</keyword>
<feature type="domain" description="Glycosyltransferase 2-like" evidence="2">
    <location>
        <begin position="380"/>
        <end position="509"/>
    </location>
</feature>
<dbReference type="Proteomes" id="UP000002417">
    <property type="component" value="Chromosome"/>
</dbReference>
<dbReference type="InterPro" id="IPR029044">
    <property type="entry name" value="Nucleotide-diphossugar_trans"/>
</dbReference>
<evidence type="ECO:0000256" key="1">
    <source>
        <dbReference type="SAM" id="MobiDB-lite"/>
    </source>
</evidence>
<dbReference type="PANTHER" id="PTHR43179:SF7">
    <property type="entry name" value="RHAMNOSYLTRANSFERASE WBBL"/>
    <property type="match status" value="1"/>
</dbReference>
<keyword evidence="3" id="KW-0808">Transferase</keyword>
<dbReference type="GO" id="GO:0016740">
    <property type="term" value="F:transferase activity"/>
    <property type="evidence" value="ECO:0007669"/>
    <property type="project" value="UniProtKB-KW"/>
</dbReference>
<dbReference type="CDD" id="cd00761">
    <property type="entry name" value="Glyco_tranf_GTA_type"/>
    <property type="match status" value="1"/>
</dbReference>
<feature type="region of interest" description="Disordered" evidence="1">
    <location>
        <begin position="1"/>
        <end position="45"/>
    </location>
</feature>
<dbReference type="STRING" id="78245.Xaut_3807"/>
<dbReference type="AlphaFoldDB" id="A7ILY9"/>
<dbReference type="InterPro" id="IPR001173">
    <property type="entry name" value="Glyco_trans_2-like"/>
</dbReference>
<dbReference type="Gene3D" id="3.90.550.10">
    <property type="entry name" value="Spore Coat Polysaccharide Biosynthesis Protein SpsA, Chain A"/>
    <property type="match status" value="1"/>
</dbReference>
<dbReference type="CAZy" id="GT2">
    <property type="family name" value="Glycosyltransferase Family 2"/>
</dbReference>